<evidence type="ECO:0000256" key="3">
    <source>
        <dbReference type="ARBA" id="ARBA00012966"/>
    </source>
</evidence>
<comment type="caution">
    <text evidence="6">Lacks conserved residue(s) required for the propagation of feature annotation.</text>
</comment>
<comment type="cofactor">
    <cofactor evidence="1">
        <name>Mg(2+)</name>
        <dbReference type="ChEBI" id="CHEBI:18420"/>
    </cofactor>
</comment>
<evidence type="ECO:0000256" key="4">
    <source>
        <dbReference type="ARBA" id="ARBA00022679"/>
    </source>
</evidence>
<dbReference type="InterPro" id="IPR034907">
    <property type="entry name" value="NDK-like_dom"/>
</dbReference>
<evidence type="ECO:0000256" key="1">
    <source>
        <dbReference type="ARBA" id="ARBA00001946"/>
    </source>
</evidence>
<reference evidence="8 9" key="1">
    <citation type="journal article" date="2020" name="Biotechnol. Biofuels">
        <title>New insights from the biogas microbiome by comprehensive genome-resolved metagenomics of nearly 1600 species originating from multiple anaerobic digesters.</title>
        <authorList>
            <person name="Campanaro S."/>
            <person name="Treu L."/>
            <person name="Rodriguez-R L.M."/>
            <person name="Kovalovszki A."/>
            <person name="Ziels R.M."/>
            <person name="Maus I."/>
            <person name="Zhu X."/>
            <person name="Kougias P.G."/>
            <person name="Basile A."/>
            <person name="Luo G."/>
            <person name="Schluter A."/>
            <person name="Konstantinidis K.T."/>
            <person name="Angelidaki I."/>
        </authorList>
    </citation>
    <scope>NUCLEOTIDE SEQUENCE [LARGE SCALE GENOMIC DNA]</scope>
    <source>
        <strain evidence="8">AS27yjCOA_202</strain>
    </source>
</reference>
<dbReference type="InterPro" id="IPR036850">
    <property type="entry name" value="NDK-like_dom_sf"/>
</dbReference>
<proteinExistence type="inferred from homology"/>
<dbReference type="PANTHER" id="PTHR11349">
    <property type="entry name" value="NUCLEOSIDE DIPHOSPHATE KINASE"/>
    <property type="match status" value="1"/>
</dbReference>
<dbReference type="EC" id="2.7.4.6" evidence="3"/>
<keyword evidence="5 8" id="KW-0418">Kinase</keyword>
<evidence type="ECO:0000256" key="5">
    <source>
        <dbReference type="ARBA" id="ARBA00022777"/>
    </source>
</evidence>
<comment type="similarity">
    <text evidence="2 6">Belongs to the NDK family.</text>
</comment>
<comment type="caution">
    <text evidence="8">The sequence shown here is derived from an EMBL/GenBank/DDBJ whole genome shotgun (WGS) entry which is preliminary data.</text>
</comment>
<accession>A0A7X9E7P6</accession>
<dbReference type="Gene3D" id="3.30.70.141">
    <property type="entry name" value="Nucleoside diphosphate kinase-like domain"/>
    <property type="match status" value="1"/>
</dbReference>
<gene>
    <name evidence="8" type="ORF">GYA37_03905</name>
</gene>
<feature type="domain" description="Nucleoside diphosphate kinase-like" evidence="7">
    <location>
        <begin position="2"/>
        <end position="182"/>
    </location>
</feature>
<evidence type="ECO:0000256" key="2">
    <source>
        <dbReference type="ARBA" id="ARBA00008142"/>
    </source>
</evidence>
<dbReference type="SMART" id="SM00562">
    <property type="entry name" value="NDK"/>
    <property type="match status" value="1"/>
</dbReference>
<evidence type="ECO:0000256" key="6">
    <source>
        <dbReference type="PROSITE-ProRule" id="PRU00706"/>
    </source>
</evidence>
<dbReference type="AlphaFoldDB" id="A0A7X9E7P6"/>
<evidence type="ECO:0000313" key="8">
    <source>
        <dbReference type="EMBL" id="NMB91959.1"/>
    </source>
</evidence>
<keyword evidence="4 8" id="KW-0808">Transferase</keyword>
<evidence type="ECO:0000313" key="9">
    <source>
        <dbReference type="Proteomes" id="UP000590542"/>
    </source>
</evidence>
<dbReference type="Pfam" id="PF00334">
    <property type="entry name" value="NDK"/>
    <property type="match status" value="2"/>
</dbReference>
<organism evidence="8 9">
    <name type="scientific">candidate division WWE3 bacterium</name>
    <dbReference type="NCBI Taxonomy" id="2053526"/>
    <lineage>
        <taxon>Bacteria</taxon>
        <taxon>Katanobacteria</taxon>
    </lineage>
</organism>
<name>A0A7X9E7P6_UNCKA</name>
<dbReference type="SUPFAM" id="SSF54919">
    <property type="entry name" value="Nucleoside diphosphate kinase, NDK"/>
    <property type="match status" value="1"/>
</dbReference>
<dbReference type="EMBL" id="JAAZNV010000013">
    <property type="protein sequence ID" value="NMB91959.1"/>
    <property type="molecule type" value="Genomic_DNA"/>
</dbReference>
<sequence>MMERTLLVIKPDAVKRGIVGEILQRVENMGFVIKAAKLVQVDEKLGEAHYPNSEEWKRNVGVRTIEDCEKYGMDLMENMGTTDPIEIGNLVKKWNVDYLCSGPVFAFVLEGLNAVERLRSLVGHTVPTKAAPGTIRGDYSLDSAILANMNKRCILNLVHASGTVEEAKDEINLWFKKEEILN</sequence>
<dbReference type="Proteomes" id="UP000590542">
    <property type="component" value="Unassembled WGS sequence"/>
</dbReference>
<evidence type="ECO:0000259" key="7">
    <source>
        <dbReference type="SMART" id="SM00562"/>
    </source>
</evidence>
<protein>
    <recommendedName>
        <fullName evidence="3">nucleoside-diphosphate kinase</fullName>
        <ecNumber evidence="3">2.7.4.6</ecNumber>
    </recommendedName>
</protein>
<dbReference type="PROSITE" id="PS51374">
    <property type="entry name" value="NDPK_LIKE"/>
    <property type="match status" value="1"/>
</dbReference>
<dbReference type="GO" id="GO:0004550">
    <property type="term" value="F:nucleoside diphosphate kinase activity"/>
    <property type="evidence" value="ECO:0007669"/>
    <property type="project" value="UniProtKB-EC"/>
</dbReference>